<accession>A0A8K0UJ48</accession>
<evidence type="ECO:0008006" key="3">
    <source>
        <dbReference type="Google" id="ProtNLM"/>
    </source>
</evidence>
<name>A0A8K0UJ48_9AGAR</name>
<organism evidence="1 2">
    <name type="scientific">Cristinia sonorae</name>
    <dbReference type="NCBI Taxonomy" id="1940300"/>
    <lineage>
        <taxon>Eukaryota</taxon>
        <taxon>Fungi</taxon>
        <taxon>Dikarya</taxon>
        <taxon>Basidiomycota</taxon>
        <taxon>Agaricomycotina</taxon>
        <taxon>Agaricomycetes</taxon>
        <taxon>Agaricomycetidae</taxon>
        <taxon>Agaricales</taxon>
        <taxon>Pleurotineae</taxon>
        <taxon>Stephanosporaceae</taxon>
        <taxon>Cristinia</taxon>
    </lineage>
</organism>
<dbReference type="EMBL" id="JAEVFJ010000037">
    <property type="protein sequence ID" value="KAH8091046.1"/>
    <property type="molecule type" value="Genomic_DNA"/>
</dbReference>
<dbReference type="AlphaFoldDB" id="A0A8K0UJ48"/>
<comment type="caution">
    <text evidence="1">The sequence shown here is derived from an EMBL/GenBank/DDBJ whole genome shotgun (WGS) entry which is preliminary data.</text>
</comment>
<sequence>MHRIFLINELLELIVHQVPDSQQDSVHTWELLSHERHDIESLSLTSRMFRELCLDVLWQTQYSLLPLFRSVGITVVVPNYKPMPVRKYDLTRSLAEADFPTILQYSRRIKSLSLRKRFHKLTTSALLLASESPVSVLFPQLRTLVGHHQLEPLFVLPRTGVALTNLKLPLMRHSPSVKYLGMVAALEARITSLDLSYHSGSQLELQLCDIICSTLAGIEGLRTLCLHLHIDARVWSVLSGLASLTTLSLNRLSGGFDAFPYGHTLIFPSLSNLTIRVASVIEFTLLLKCSNLPSLRSLDLTVLSKASRSDVLSLSNALVSSCNSALFTTLGIISTTNVNVNALGPVEEPSREDTIRSEALRPLLHFRQMRHLEFTTNWWWDLDDVLIHEMANAWPNLWTLRLDPLAGWSRPCRITLLSLLPLAQSCPNLDYFGVVLDSSPLPSCNSSVDCPPHFIRLCFGSSAVESPEEVAAYLARLFPRGVLEVMGNLDRKSAEGWRRVRQLIASLVAEQRSS</sequence>
<evidence type="ECO:0000313" key="1">
    <source>
        <dbReference type="EMBL" id="KAH8091046.1"/>
    </source>
</evidence>
<dbReference type="OrthoDB" id="3543113at2759"/>
<keyword evidence="2" id="KW-1185">Reference proteome</keyword>
<dbReference type="Proteomes" id="UP000813824">
    <property type="component" value="Unassembled WGS sequence"/>
</dbReference>
<protein>
    <recommendedName>
        <fullName evidence="3">F-box domain-containing protein</fullName>
    </recommendedName>
</protein>
<evidence type="ECO:0000313" key="2">
    <source>
        <dbReference type="Proteomes" id="UP000813824"/>
    </source>
</evidence>
<reference evidence="1" key="1">
    <citation type="journal article" date="2021" name="New Phytol.">
        <title>Evolutionary innovations through gain and loss of genes in the ectomycorrhizal Boletales.</title>
        <authorList>
            <person name="Wu G."/>
            <person name="Miyauchi S."/>
            <person name="Morin E."/>
            <person name="Kuo A."/>
            <person name="Drula E."/>
            <person name="Varga T."/>
            <person name="Kohler A."/>
            <person name="Feng B."/>
            <person name="Cao Y."/>
            <person name="Lipzen A."/>
            <person name="Daum C."/>
            <person name="Hundley H."/>
            <person name="Pangilinan J."/>
            <person name="Johnson J."/>
            <person name="Barry K."/>
            <person name="LaButti K."/>
            <person name="Ng V."/>
            <person name="Ahrendt S."/>
            <person name="Min B."/>
            <person name="Choi I.G."/>
            <person name="Park H."/>
            <person name="Plett J.M."/>
            <person name="Magnuson J."/>
            <person name="Spatafora J.W."/>
            <person name="Nagy L.G."/>
            <person name="Henrissat B."/>
            <person name="Grigoriev I.V."/>
            <person name="Yang Z.L."/>
            <person name="Xu J."/>
            <person name="Martin F.M."/>
        </authorList>
    </citation>
    <scope>NUCLEOTIDE SEQUENCE</scope>
    <source>
        <strain evidence="1">KKN 215</strain>
    </source>
</reference>
<gene>
    <name evidence="1" type="ORF">BXZ70DRAFT_491755</name>
</gene>
<proteinExistence type="predicted"/>